<dbReference type="InterPro" id="IPR024084">
    <property type="entry name" value="IsoPropMal-DH-like_dom"/>
</dbReference>
<evidence type="ECO:0000256" key="3">
    <source>
        <dbReference type="ARBA" id="ARBA00022605"/>
    </source>
</evidence>
<dbReference type="GO" id="GO:0005829">
    <property type="term" value="C:cytosol"/>
    <property type="evidence" value="ECO:0007669"/>
    <property type="project" value="TreeGrafter"/>
</dbReference>
<keyword evidence="12" id="KW-1185">Reference proteome</keyword>
<dbReference type="GO" id="GO:0003862">
    <property type="term" value="F:3-isopropylmalate dehydrogenase activity"/>
    <property type="evidence" value="ECO:0007669"/>
    <property type="project" value="InterPro"/>
</dbReference>
<proteinExistence type="inferred from homology"/>
<feature type="domain" description="Isopropylmalate dehydrogenase-like" evidence="10">
    <location>
        <begin position="5"/>
        <end position="297"/>
    </location>
</feature>
<dbReference type="RefSeq" id="XP_003052347.1">
    <property type="nucleotide sequence ID" value="XM_003052301.1"/>
</dbReference>
<evidence type="ECO:0000256" key="2">
    <source>
        <dbReference type="ARBA" id="ARBA00022430"/>
    </source>
</evidence>
<organism evidence="11 12">
    <name type="scientific">Fusarium vanettenii (strain ATCC MYA-4622 / CBS 123669 / FGSC 9596 / NRRL 45880 / 77-13-4)</name>
    <name type="common">Fusarium solani subsp. pisi</name>
    <dbReference type="NCBI Taxonomy" id="660122"/>
    <lineage>
        <taxon>Eukaryota</taxon>
        <taxon>Fungi</taxon>
        <taxon>Dikarya</taxon>
        <taxon>Ascomycota</taxon>
        <taxon>Pezizomycotina</taxon>
        <taxon>Sordariomycetes</taxon>
        <taxon>Hypocreomycetidae</taxon>
        <taxon>Hypocreales</taxon>
        <taxon>Nectriaceae</taxon>
        <taxon>Fusarium</taxon>
        <taxon>Fusarium solani species complex</taxon>
        <taxon>Fusarium vanettenii</taxon>
    </lineage>
</organism>
<evidence type="ECO:0000256" key="1">
    <source>
        <dbReference type="ARBA" id="ARBA00007769"/>
    </source>
</evidence>
<evidence type="ECO:0000259" key="10">
    <source>
        <dbReference type="SMART" id="SM01329"/>
    </source>
</evidence>
<dbReference type="InterPro" id="IPR004429">
    <property type="entry name" value="Isopropylmalate_DH"/>
</dbReference>
<accession>C7YNU4</accession>
<comment type="similarity">
    <text evidence="1">Belongs to the isocitrate and isopropylmalate dehydrogenases family.</text>
</comment>
<dbReference type="HOGENOM" id="CLU_031953_0_3_1"/>
<gene>
    <name evidence="11" type="ORF">NECHADRAFT_79427</name>
</gene>
<feature type="region of interest" description="Disordered" evidence="9">
    <location>
        <begin position="15"/>
        <end position="44"/>
    </location>
</feature>
<dbReference type="Gene3D" id="3.40.718.10">
    <property type="entry name" value="Isopropylmalate Dehydrogenase"/>
    <property type="match status" value="1"/>
</dbReference>
<name>C7YNU4_FUSV7</name>
<keyword evidence="4" id="KW-0479">Metal-binding</keyword>
<dbReference type="SUPFAM" id="SSF53659">
    <property type="entry name" value="Isocitrate/Isopropylmalate dehydrogenase-like"/>
    <property type="match status" value="1"/>
</dbReference>
<dbReference type="GO" id="GO:0009098">
    <property type="term" value="P:L-leucine biosynthetic process"/>
    <property type="evidence" value="ECO:0007669"/>
    <property type="project" value="UniProtKB-KW"/>
</dbReference>
<dbReference type="eggNOG" id="KOG0786">
    <property type="taxonomic scope" value="Eukaryota"/>
</dbReference>
<dbReference type="GeneID" id="9670869"/>
<evidence type="ECO:0000256" key="5">
    <source>
        <dbReference type="ARBA" id="ARBA00022842"/>
    </source>
</evidence>
<keyword evidence="3" id="KW-0028">Amino-acid biosynthesis</keyword>
<evidence type="ECO:0000256" key="6">
    <source>
        <dbReference type="ARBA" id="ARBA00023002"/>
    </source>
</evidence>
<keyword evidence="2" id="KW-0432">Leucine biosynthesis</keyword>
<keyword evidence="8" id="KW-0100">Branched-chain amino acid biosynthesis</keyword>
<dbReference type="Pfam" id="PF00180">
    <property type="entry name" value="Iso_dh"/>
    <property type="match status" value="1"/>
</dbReference>
<dbReference type="AlphaFoldDB" id="C7YNU4"/>
<evidence type="ECO:0000313" key="11">
    <source>
        <dbReference type="EMBL" id="EEU46634.1"/>
    </source>
</evidence>
<dbReference type="SMART" id="SM01329">
    <property type="entry name" value="Iso_dh"/>
    <property type="match status" value="1"/>
</dbReference>
<keyword evidence="6" id="KW-0560">Oxidoreductase</keyword>
<dbReference type="STRING" id="660122.C7YNU4"/>
<dbReference type="GO" id="GO:0046872">
    <property type="term" value="F:metal ion binding"/>
    <property type="evidence" value="ECO:0007669"/>
    <property type="project" value="UniProtKB-KW"/>
</dbReference>
<dbReference type="KEGG" id="nhe:NECHADRAFT_79427"/>
<keyword evidence="7" id="KW-0520">NAD</keyword>
<evidence type="ECO:0000256" key="7">
    <source>
        <dbReference type="ARBA" id="ARBA00023027"/>
    </source>
</evidence>
<sequence length="307" mass="33728">MTENNIVVLAGDYCGPEVRPSPPRPSSSAPSAVRDGAPATSRPERGLLKLRKEMGTYGSMRPCFFASDSLVAPQGRGVPRHRLCHCARAHRRYLLWRAQTGSGSAWNTEPYSHAEVERFTHLAGFLTRGRGDKKLWSLDNANVLATSRFWRKVMTETFEKEFPDLKVEHQLINSAVMIMVKNPTGLNGVVVTSTLFGDIISDAARVIPDSIGLLPSASLSGIPDGNRKSNDIYEPIHVLPLVSRARASSTPSARSCPWPCFSDTLSTSLRRLWVPPWSLRTKELGGGANTKELGEAVINEVIWIPKA</sequence>
<protein>
    <recommendedName>
        <fullName evidence="10">Isopropylmalate dehydrogenase-like domain-containing protein</fullName>
    </recommendedName>
</protein>
<evidence type="ECO:0000313" key="12">
    <source>
        <dbReference type="Proteomes" id="UP000005206"/>
    </source>
</evidence>
<dbReference type="Proteomes" id="UP000005206">
    <property type="component" value="Chromosome 4"/>
</dbReference>
<dbReference type="EMBL" id="GG698898">
    <property type="protein sequence ID" value="EEU46634.1"/>
    <property type="molecule type" value="Genomic_DNA"/>
</dbReference>
<dbReference type="VEuPathDB" id="FungiDB:NECHADRAFT_79427"/>
<keyword evidence="5" id="KW-0460">Magnesium</keyword>
<dbReference type="PANTHER" id="PTHR42979">
    <property type="entry name" value="3-ISOPROPYLMALATE DEHYDROGENASE"/>
    <property type="match status" value="1"/>
</dbReference>
<reference evidence="11 12" key="1">
    <citation type="journal article" date="2009" name="PLoS Genet.">
        <title>The genome of Nectria haematococca: contribution of supernumerary chromosomes to gene expansion.</title>
        <authorList>
            <person name="Coleman J.J."/>
            <person name="Rounsley S.D."/>
            <person name="Rodriguez-Carres M."/>
            <person name="Kuo A."/>
            <person name="Wasmann C.C."/>
            <person name="Grimwood J."/>
            <person name="Schmutz J."/>
            <person name="Taga M."/>
            <person name="White G.J."/>
            <person name="Zhou S."/>
            <person name="Schwartz D.C."/>
            <person name="Freitag M."/>
            <person name="Ma L.J."/>
            <person name="Danchin E.G."/>
            <person name="Henrissat B."/>
            <person name="Coutinho P.M."/>
            <person name="Nelson D.R."/>
            <person name="Straney D."/>
            <person name="Napoli C.A."/>
            <person name="Barker B.M."/>
            <person name="Gribskov M."/>
            <person name="Rep M."/>
            <person name="Kroken S."/>
            <person name="Molnar I."/>
            <person name="Rensing C."/>
            <person name="Kennell J.C."/>
            <person name="Zamora J."/>
            <person name="Farman M.L."/>
            <person name="Selker E.U."/>
            <person name="Salamov A."/>
            <person name="Shapiro H."/>
            <person name="Pangilinan J."/>
            <person name="Lindquist E."/>
            <person name="Lamers C."/>
            <person name="Grigoriev I.V."/>
            <person name="Geiser D.M."/>
            <person name="Covert S.F."/>
            <person name="Temporini E."/>
            <person name="Vanetten H.D."/>
        </authorList>
    </citation>
    <scope>NUCLEOTIDE SEQUENCE [LARGE SCALE GENOMIC DNA]</scope>
    <source>
        <strain evidence="12">ATCC MYA-4622 / CBS 123669 / FGSC 9596 / NRRL 45880 / 77-13-4</strain>
    </source>
</reference>
<evidence type="ECO:0000256" key="9">
    <source>
        <dbReference type="SAM" id="MobiDB-lite"/>
    </source>
</evidence>
<dbReference type="PANTHER" id="PTHR42979:SF1">
    <property type="entry name" value="3-ISOPROPYLMALATE DEHYDROGENASE"/>
    <property type="match status" value="1"/>
</dbReference>
<evidence type="ECO:0000256" key="8">
    <source>
        <dbReference type="ARBA" id="ARBA00023304"/>
    </source>
</evidence>
<dbReference type="OrthoDB" id="419183at2759"/>
<dbReference type="InParanoid" id="C7YNU4"/>
<evidence type="ECO:0000256" key="4">
    <source>
        <dbReference type="ARBA" id="ARBA00022723"/>
    </source>
</evidence>